<dbReference type="GO" id="GO:0032543">
    <property type="term" value="P:mitochondrial translation"/>
    <property type="evidence" value="ECO:0007669"/>
    <property type="project" value="InterPro"/>
</dbReference>
<dbReference type="PANTHER" id="PTHR28174:SF1">
    <property type="entry name" value="LARGE RIBOSOMAL SUBUNIT PROTEIN BL31M"/>
    <property type="match status" value="1"/>
</dbReference>
<feature type="compositionally biased region" description="Low complexity" evidence="1">
    <location>
        <begin position="121"/>
        <end position="145"/>
    </location>
</feature>
<feature type="compositionally biased region" description="Basic and acidic residues" evidence="1">
    <location>
        <begin position="193"/>
        <end position="208"/>
    </location>
</feature>
<proteinExistence type="predicted"/>
<feature type="region of interest" description="Disordered" evidence="1">
    <location>
        <begin position="121"/>
        <end position="181"/>
    </location>
</feature>
<dbReference type="Gene3D" id="6.20.130.10">
    <property type="match status" value="1"/>
</dbReference>
<evidence type="ECO:0000313" key="4">
    <source>
        <dbReference type="Proteomes" id="UP001239445"/>
    </source>
</evidence>
<dbReference type="Pfam" id="PF21492">
    <property type="entry name" value="bL31_N"/>
    <property type="match status" value="1"/>
</dbReference>
<sequence>MGKLTLPSTVLRRPTVLQSTLPQPPSLLQSTTTLLQKRNATFVPRPRRPYRFTQLVQLSDGSTFTVRTTMPTALYKSAKDTRNHVLWQPLDKTLRNVEVDEAGKLAAFRGRFGRGWDIDDAASPAASSPEAAGAGAAAGVPEVSGTGAAEEVKTAVEVKKAEETQKVEAKEEKTETTDPFDSLVDLISAYAKDEPGLKGGKTAKESGKGGKKKK</sequence>
<feature type="domain" description="Ribosomal protein bL31m N-terminal" evidence="2">
    <location>
        <begin position="45"/>
        <end position="89"/>
    </location>
</feature>
<name>A0AAJ0BME7_9PEZI</name>
<dbReference type="GO" id="GO:0003735">
    <property type="term" value="F:structural constituent of ribosome"/>
    <property type="evidence" value="ECO:0007669"/>
    <property type="project" value="InterPro"/>
</dbReference>
<evidence type="ECO:0000259" key="2">
    <source>
        <dbReference type="Pfam" id="PF21492"/>
    </source>
</evidence>
<protein>
    <recommendedName>
        <fullName evidence="2">Ribosomal protein bL31m N-terminal domain-containing protein</fullName>
    </recommendedName>
</protein>
<dbReference type="InterPro" id="IPR034600">
    <property type="entry name" value="Ribosomal_bL31m"/>
</dbReference>
<organism evidence="3 4">
    <name type="scientific">Echria macrotheca</name>
    <dbReference type="NCBI Taxonomy" id="438768"/>
    <lineage>
        <taxon>Eukaryota</taxon>
        <taxon>Fungi</taxon>
        <taxon>Dikarya</taxon>
        <taxon>Ascomycota</taxon>
        <taxon>Pezizomycotina</taxon>
        <taxon>Sordariomycetes</taxon>
        <taxon>Sordariomycetidae</taxon>
        <taxon>Sordariales</taxon>
        <taxon>Schizotheciaceae</taxon>
        <taxon>Echria</taxon>
    </lineage>
</organism>
<evidence type="ECO:0000256" key="1">
    <source>
        <dbReference type="SAM" id="MobiDB-lite"/>
    </source>
</evidence>
<dbReference type="AlphaFoldDB" id="A0AAJ0BME7"/>
<dbReference type="PANTHER" id="PTHR28174">
    <property type="entry name" value="54S RIBOSOMAL PROTEIN L36, MITOCHONDRIAL"/>
    <property type="match status" value="1"/>
</dbReference>
<dbReference type="InterPro" id="IPR048874">
    <property type="entry name" value="Ribosomal_bL31m_N"/>
</dbReference>
<dbReference type="GO" id="GO:0005762">
    <property type="term" value="C:mitochondrial large ribosomal subunit"/>
    <property type="evidence" value="ECO:0007669"/>
    <property type="project" value="InterPro"/>
</dbReference>
<keyword evidence="4" id="KW-1185">Reference proteome</keyword>
<reference evidence="3" key="1">
    <citation type="submission" date="2023-06" db="EMBL/GenBank/DDBJ databases">
        <title>Genome-scale phylogeny and comparative genomics of the fungal order Sordariales.</title>
        <authorList>
            <consortium name="Lawrence Berkeley National Laboratory"/>
            <person name="Hensen N."/>
            <person name="Bonometti L."/>
            <person name="Westerberg I."/>
            <person name="Brannstrom I.O."/>
            <person name="Guillou S."/>
            <person name="Cros-Aarteil S."/>
            <person name="Calhoun S."/>
            <person name="Haridas S."/>
            <person name="Kuo A."/>
            <person name="Mondo S."/>
            <person name="Pangilinan J."/>
            <person name="Riley R."/>
            <person name="Labutti K."/>
            <person name="Andreopoulos B."/>
            <person name="Lipzen A."/>
            <person name="Chen C."/>
            <person name="Yanf M."/>
            <person name="Daum C."/>
            <person name="Ng V."/>
            <person name="Clum A."/>
            <person name="Steindorff A."/>
            <person name="Ohm R."/>
            <person name="Martin F."/>
            <person name="Silar P."/>
            <person name="Natvig D."/>
            <person name="Lalanne C."/>
            <person name="Gautier V."/>
            <person name="Ament-Velasquez S.L."/>
            <person name="Kruys A."/>
            <person name="Hutchinson M.I."/>
            <person name="Powell A.J."/>
            <person name="Barry K."/>
            <person name="Miller A.N."/>
            <person name="Grigoriev I.V."/>
            <person name="Debuchy R."/>
            <person name="Gladieux P."/>
            <person name="Thoren M.H."/>
            <person name="Johannesson H."/>
        </authorList>
    </citation>
    <scope>NUCLEOTIDE SEQUENCE</scope>
    <source>
        <strain evidence="3">PSN4</strain>
    </source>
</reference>
<comment type="caution">
    <text evidence="3">The sequence shown here is derived from an EMBL/GenBank/DDBJ whole genome shotgun (WGS) entry which is preliminary data.</text>
</comment>
<evidence type="ECO:0000313" key="3">
    <source>
        <dbReference type="EMBL" id="KAK1760660.1"/>
    </source>
</evidence>
<feature type="compositionally biased region" description="Basic and acidic residues" evidence="1">
    <location>
        <begin position="150"/>
        <end position="176"/>
    </location>
</feature>
<accession>A0AAJ0BME7</accession>
<dbReference type="Proteomes" id="UP001239445">
    <property type="component" value="Unassembled WGS sequence"/>
</dbReference>
<gene>
    <name evidence="3" type="ORF">QBC47DRAFT_367824</name>
</gene>
<feature type="region of interest" description="Disordered" evidence="1">
    <location>
        <begin position="193"/>
        <end position="214"/>
    </location>
</feature>
<dbReference type="EMBL" id="MU839827">
    <property type="protein sequence ID" value="KAK1760660.1"/>
    <property type="molecule type" value="Genomic_DNA"/>
</dbReference>